<proteinExistence type="predicted"/>
<dbReference type="Pfam" id="PF04392">
    <property type="entry name" value="ABC_sub_bind"/>
    <property type="match status" value="1"/>
</dbReference>
<evidence type="ECO:0000313" key="3">
    <source>
        <dbReference type="Proteomes" id="UP001321492"/>
    </source>
</evidence>
<dbReference type="Proteomes" id="UP001321492">
    <property type="component" value="Unassembled WGS sequence"/>
</dbReference>
<dbReference type="InterPro" id="IPR028082">
    <property type="entry name" value="Peripla_BP_I"/>
</dbReference>
<accession>A0ABT7AFM9</accession>
<dbReference type="PANTHER" id="PTHR35271">
    <property type="entry name" value="ABC TRANSPORTER, SUBSTRATE-BINDING LIPOPROTEIN-RELATED"/>
    <property type="match status" value="1"/>
</dbReference>
<dbReference type="RefSeq" id="WP_283740181.1">
    <property type="nucleotide sequence ID" value="NZ_JASJEV010000004.1"/>
</dbReference>
<evidence type="ECO:0000256" key="1">
    <source>
        <dbReference type="SAM" id="SignalP"/>
    </source>
</evidence>
<dbReference type="PANTHER" id="PTHR35271:SF1">
    <property type="entry name" value="ABC TRANSPORTER, SUBSTRATE-BINDING LIPOPROTEIN"/>
    <property type="match status" value="1"/>
</dbReference>
<gene>
    <name evidence="2" type="ORF">QNA08_08040</name>
</gene>
<dbReference type="InterPro" id="IPR007487">
    <property type="entry name" value="ABC_transpt-TYRBP-like"/>
</dbReference>
<feature type="chain" id="PRO_5046037241" evidence="1">
    <location>
        <begin position="22"/>
        <end position="318"/>
    </location>
</feature>
<feature type="signal peptide" evidence="1">
    <location>
        <begin position="1"/>
        <end position="21"/>
    </location>
</feature>
<dbReference type="SUPFAM" id="SSF53822">
    <property type="entry name" value="Periplasmic binding protein-like I"/>
    <property type="match status" value="1"/>
</dbReference>
<evidence type="ECO:0000313" key="2">
    <source>
        <dbReference type="EMBL" id="MDJ1158181.1"/>
    </source>
</evidence>
<protein>
    <submittedName>
        <fullName evidence="2">ABC transporter substrate-binding protein</fullName>
    </submittedName>
</protein>
<comment type="caution">
    <text evidence="2">The sequence shown here is derived from an EMBL/GenBank/DDBJ whole genome shotgun (WGS) entry which is preliminary data.</text>
</comment>
<organism evidence="2 3">
    <name type="scientific">Chelatococcus albus</name>
    <dbReference type="NCBI Taxonomy" id="3047466"/>
    <lineage>
        <taxon>Bacteria</taxon>
        <taxon>Pseudomonadati</taxon>
        <taxon>Pseudomonadota</taxon>
        <taxon>Alphaproteobacteria</taxon>
        <taxon>Hyphomicrobiales</taxon>
        <taxon>Chelatococcaceae</taxon>
        <taxon>Chelatococcus</taxon>
    </lineage>
</organism>
<dbReference type="EMBL" id="JASJEV010000004">
    <property type="protein sequence ID" value="MDJ1158181.1"/>
    <property type="molecule type" value="Genomic_DNA"/>
</dbReference>
<keyword evidence="3" id="KW-1185">Reference proteome</keyword>
<dbReference type="CDD" id="cd06325">
    <property type="entry name" value="PBP1_ABC_unchar_transporter"/>
    <property type="match status" value="1"/>
</dbReference>
<dbReference type="Gene3D" id="3.40.50.2300">
    <property type="match status" value="2"/>
</dbReference>
<reference evidence="2 3" key="1">
    <citation type="submission" date="2023-05" db="EMBL/GenBank/DDBJ databases">
        <title>Chelatococcus sp. nov., a moderately thermophilic bacterium isolated from hot spring microbial mat.</title>
        <authorList>
            <person name="Hu C.-J."/>
            <person name="Li W.-J."/>
        </authorList>
    </citation>
    <scope>NUCLEOTIDE SEQUENCE [LARGE SCALE GENOMIC DNA]</scope>
    <source>
        <strain evidence="2 3">SYSU G07232</strain>
    </source>
</reference>
<sequence length="318" mass="32404">MLRSSAGAVVALVLGLAAARAEPLTVAVTSIVDHPALNAVRDGVKDGLARSGFSEPDKVRIVFESAQGQPATAVQIARQFVGQKPAAIVAISTPSAQAAVAATKDIPVVFSAVTDPVGAQLVRSLDKPGANVTGVSDMSPVADQVALVKEMTPNVKRLGVLYNPGEPNSVTSVKMLKEAAAKHGMSVVEGPANKSADVQAAARALVGKVDAVYVPTDNTIVSAFESAVGVLQAAKLPLYAGDTDSVPRGAVAALGFNYRQVGVQTGEVVARILKGEKAGEVPVVFAAGTDLYLNKKAAAAIGLALSDALVKRATKIVE</sequence>
<name>A0ABT7AFM9_9HYPH</name>
<keyword evidence="1" id="KW-0732">Signal</keyword>